<proteinExistence type="predicted"/>
<evidence type="ECO:0000256" key="3">
    <source>
        <dbReference type="ARBA" id="ARBA00022989"/>
    </source>
</evidence>
<protein>
    <submittedName>
        <fullName evidence="6">LrgB family protein</fullName>
    </submittedName>
</protein>
<keyword evidence="3 5" id="KW-1133">Transmembrane helix</keyword>
<dbReference type="Proteomes" id="UP001264519">
    <property type="component" value="Unassembled WGS sequence"/>
</dbReference>
<feature type="transmembrane region" description="Helical" evidence="5">
    <location>
        <begin position="69"/>
        <end position="88"/>
    </location>
</feature>
<evidence type="ECO:0000256" key="5">
    <source>
        <dbReference type="SAM" id="Phobius"/>
    </source>
</evidence>
<dbReference type="EMBL" id="JARWAK010000005">
    <property type="protein sequence ID" value="MDR5866746.1"/>
    <property type="molecule type" value="Genomic_DNA"/>
</dbReference>
<name>A0ABU1G218_9GAMM</name>
<accession>A0ABU1G218</accession>
<keyword evidence="7" id="KW-1185">Reference proteome</keyword>
<dbReference type="PANTHER" id="PTHR30249:SF0">
    <property type="entry name" value="PLASTIDAL GLYCOLATE_GLYCERATE TRANSLOCATOR 1, CHLOROPLASTIC"/>
    <property type="match status" value="1"/>
</dbReference>
<feature type="transmembrane region" description="Helical" evidence="5">
    <location>
        <begin position="95"/>
        <end position="117"/>
    </location>
</feature>
<gene>
    <name evidence="6" type="ORF">QC818_08125</name>
</gene>
<dbReference type="RefSeq" id="WP_309652341.1">
    <property type="nucleotide sequence ID" value="NZ_JARWAK010000005.1"/>
</dbReference>
<feature type="transmembrane region" description="Helical" evidence="5">
    <location>
        <begin position="151"/>
        <end position="173"/>
    </location>
</feature>
<comment type="caution">
    <text evidence="6">The sequence shown here is derived from an EMBL/GenBank/DDBJ whole genome shotgun (WGS) entry which is preliminary data.</text>
</comment>
<keyword evidence="4 5" id="KW-0472">Membrane</keyword>
<feature type="transmembrane region" description="Helical" evidence="5">
    <location>
        <begin position="210"/>
        <end position="234"/>
    </location>
</feature>
<feature type="transmembrane region" description="Helical" evidence="5">
    <location>
        <begin position="12"/>
        <end position="29"/>
    </location>
</feature>
<dbReference type="Pfam" id="PF04172">
    <property type="entry name" value="LrgB"/>
    <property type="match status" value="1"/>
</dbReference>
<sequence length="241" mass="24843">MPSALEAGTRHPLFGLLLTLGAYRLALWWQRRSGWCIAQPVLTGTLLVVAALYATGLEYDHYRQTSGPLWLLLGPATVALAVPLYLNLGRIRRRLWPLLITIGVGATANVLLVVLLASRLGAETPLLIALAPKSVTSPIAISLAEGLGGSAALAAVFVMLTGVAGALLAPLLLRMARVESPAARGVALGLNAHAVGTSQALQESREAGGFAALAMSLTGAITALLLPLGGPWLLGRLSGAG</sequence>
<organism evidence="6 7">
    <name type="scientific">Halomonas koreensis</name>
    <dbReference type="NCBI Taxonomy" id="245385"/>
    <lineage>
        <taxon>Bacteria</taxon>
        <taxon>Pseudomonadati</taxon>
        <taxon>Pseudomonadota</taxon>
        <taxon>Gammaproteobacteria</taxon>
        <taxon>Oceanospirillales</taxon>
        <taxon>Halomonadaceae</taxon>
        <taxon>Halomonas</taxon>
    </lineage>
</organism>
<keyword evidence="2 5" id="KW-0812">Transmembrane</keyword>
<evidence type="ECO:0000256" key="1">
    <source>
        <dbReference type="ARBA" id="ARBA00004141"/>
    </source>
</evidence>
<dbReference type="PANTHER" id="PTHR30249">
    <property type="entry name" value="PUTATIVE SEROTONIN TRANSPORTER"/>
    <property type="match status" value="1"/>
</dbReference>
<dbReference type="InterPro" id="IPR007300">
    <property type="entry name" value="CidB/LrgB"/>
</dbReference>
<evidence type="ECO:0000256" key="2">
    <source>
        <dbReference type="ARBA" id="ARBA00022692"/>
    </source>
</evidence>
<evidence type="ECO:0000256" key="4">
    <source>
        <dbReference type="ARBA" id="ARBA00023136"/>
    </source>
</evidence>
<evidence type="ECO:0000313" key="7">
    <source>
        <dbReference type="Proteomes" id="UP001264519"/>
    </source>
</evidence>
<feature type="transmembrane region" description="Helical" evidence="5">
    <location>
        <begin position="36"/>
        <end position="57"/>
    </location>
</feature>
<evidence type="ECO:0000313" key="6">
    <source>
        <dbReference type="EMBL" id="MDR5866746.1"/>
    </source>
</evidence>
<comment type="subcellular location">
    <subcellularLocation>
        <location evidence="1">Membrane</location>
        <topology evidence="1">Multi-pass membrane protein</topology>
    </subcellularLocation>
</comment>
<reference evidence="6 7" key="1">
    <citation type="submission" date="2023-04" db="EMBL/GenBank/DDBJ databases">
        <title>A long-awaited taxogenomic arrangement of the family Halomonadaceae.</title>
        <authorList>
            <person name="De La Haba R."/>
            <person name="Chuvochina M."/>
            <person name="Wittouck S."/>
            <person name="Arahal D.R."/>
            <person name="Sanchez-Porro C."/>
            <person name="Hugenholtz P."/>
            <person name="Ventosa A."/>
        </authorList>
    </citation>
    <scope>NUCLEOTIDE SEQUENCE [LARGE SCALE GENOMIC DNA]</scope>
    <source>
        <strain evidence="6 7">DSM 23530</strain>
    </source>
</reference>